<dbReference type="EMBL" id="CM037017">
    <property type="protein sequence ID" value="KAH7676315.1"/>
    <property type="molecule type" value="Genomic_DNA"/>
</dbReference>
<organism evidence="1 2">
    <name type="scientific">Dioscorea alata</name>
    <name type="common">Purple yam</name>
    <dbReference type="NCBI Taxonomy" id="55571"/>
    <lineage>
        <taxon>Eukaryota</taxon>
        <taxon>Viridiplantae</taxon>
        <taxon>Streptophyta</taxon>
        <taxon>Embryophyta</taxon>
        <taxon>Tracheophyta</taxon>
        <taxon>Spermatophyta</taxon>
        <taxon>Magnoliopsida</taxon>
        <taxon>Liliopsida</taxon>
        <taxon>Dioscoreales</taxon>
        <taxon>Dioscoreaceae</taxon>
        <taxon>Dioscorea</taxon>
    </lineage>
</organism>
<evidence type="ECO:0000313" key="1">
    <source>
        <dbReference type="EMBL" id="KAH7676315.1"/>
    </source>
</evidence>
<reference evidence="2" key="1">
    <citation type="journal article" date="2022" name="Nat. Commun.">
        <title>Chromosome evolution and the genetic basis of agronomically important traits in greater yam.</title>
        <authorList>
            <person name="Bredeson J.V."/>
            <person name="Lyons J.B."/>
            <person name="Oniyinde I.O."/>
            <person name="Okereke N.R."/>
            <person name="Kolade O."/>
            <person name="Nnabue I."/>
            <person name="Nwadili C.O."/>
            <person name="Hribova E."/>
            <person name="Parker M."/>
            <person name="Nwogha J."/>
            <person name="Shu S."/>
            <person name="Carlson J."/>
            <person name="Kariba R."/>
            <person name="Muthemba S."/>
            <person name="Knop K."/>
            <person name="Barton G.J."/>
            <person name="Sherwood A.V."/>
            <person name="Lopez-Montes A."/>
            <person name="Asiedu R."/>
            <person name="Jamnadass R."/>
            <person name="Muchugi A."/>
            <person name="Goodstein D."/>
            <person name="Egesi C.N."/>
            <person name="Featherston J."/>
            <person name="Asfaw A."/>
            <person name="Simpson G.G."/>
            <person name="Dolezel J."/>
            <person name="Hendre P.S."/>
            <person name="Van Deynze A."/>
            <person name="Kumar P.L."/>
            <person name="Obidiegwu J.E."/>
            <person name="Bhattacharjee R."/>
            <person name="Rokhsar D.S."/>
        </authorList>
    </citation>
    <scope>NUCLEOTIDE SEQUENCE [LARGE SCALE GENOMIC DNA]</scope>
    <source>
        <strain evidence="2">cv. TDa95/00328</strain>
    </source>
</reference>
<proteinExistence type="predicted"/>
<protein>
    <submittedName>
        <fullName evidence="1">Uncharacterized protein</fullName>
    </submittedName>
</protein>
<comment type="caution">
    <text evidence="1">The sequence shown here is derived from an EMBL/GenBank/DDBJ whole genome shotgun (WGS) entry which is preliminary data.</text>
</comment>
<accession>A0ACB7VPM7</accession>
<dbReference type="Proteomes" id="UP000827976">
    <property type="component" value="Chromosome 7"/>
</dbReference>
<gene>
    <name evidence="1" type="ORF">IHE45_07G006800</name>
</gene>
<name>A0ACB7VPM7_DIOAL</name>
<sequence>MEVDPLLKDLSEKKQSFRRSVVSLASELKDVRSRLASQEESIAKEMVNRKMAETKARTLEEEIGILQRCLEERDGQLQASTSTSEQYLKELDDLRSQLSITQTAAKASAASAESAQFQCFSLKEHEVRVNKLAEQLNHLQKDLETRELSQKQLKDEVMRMEEEIMHAISKSGANKDCKLMKIFDEVSAKNVENLQKHLNSKDEEIARLRDEIRFLSAHWKHKTKELESQLEKHRRADQELKKRIVKLEFCLQEARSQTRKLQRMGERRDKALKELRDQLAVNECGCTNNKSLWESSNFKIIVSMSMLFLVAFSRR</sequence>
<keyword evidence="2" id="KW-1185">Reference proteome</keyword>
<evidence type="ECO:0000313" key="2">
    <source>
        <dbReference type="Proteomes" id="UP000827976"/>
    </source>
</evidence>